<name>A0A9X0WMY1_9STRE</name>
<dbReference type="InterPro" id="IPR011664">
    <property type="entry name" value="Abi_system_AbiD/AbiF-like"/>
</dbReference>
<dbReference type="RefSeq" id="WP_200771865.1">
    <property type="nucleotide sequence ID" value="NZ_CP072329.1"/>
</dbReference>
<protein>
    <submittedName>
        <fullName evidence="2">Abi family protein</fullName>
    </submittedName>
    <submittedName>
        <fullName evidence="1">CAAX protease</fullName>
    </submittedName>
</protein>
<dbReference type="GO" id="GO:0006508">
    <property type="term" value="P:proteolysis"/>
    <property type="evidence" value="ECO:0007669"/>
    <property type="project" value="UniProtKB-KW"/>
</dbReference>
<evidence type="ECO:0000313" key="3">
    <source>
        <dbReference type="Proteomes" id="UP000676511"/>
    </source>
</evidence>
<dbReference type="EMBL" id="MRXX01000001">
    <property type="protein sequence ID" value="MBK4778688.1"/>
    <property type="molecule type" value="Genomic_DNA"/>
</dbReference>
<evidence type="ECO:0000313" key="1">
    <source>
        <dbReference type="EMBL" id="MBK4778688.1"/>
    </source>
</evidence>
<dbReference type="Pfam" id="PF07751">
    <property type="entry name" value="Abi_2"/>
    <property type="match status" value="1"/>
</dbReference>
<dbReference type="EMBL" id="CP072329">
    <property type="protein sequence ID" value="QUB39829.1"/>
    <property type="molecule type" value="Genomic_DNA"/>
</dbReference>
<reference evidence="1" key="1">
    <citation type="submission" date="2016-12" db="EMBL/GenBank/DDBJ databases">
        <title>Draft genome of Streptococcus lactarius CCUG 66490T type strain.</title>
        <authorList>
            <person name="Salva-Serra F."/>
            <person name="Engstrom-Jakobsson H."/>
            <person name="Thorell K."/>
            <person name="Gomila M."/>
            <person name="Gonzales-Siles L."/>
            <person name="Busquets A."/>
            <person name="Jaen-Luchoro D."/>
            <person name="Karlsson R."/>
            <person name="Kristiansson E."/>
            <person name="Moore E."/>
        </authorList>
    </citation>
    <scope>NUCLEOTIDE SEQUENCE</scope>
    <source>
        <strain evidence="1">CCUG 66490</strain>
    </source>
</reference>
<dbReference type="GO" id="GO:0008233">
    <property type="term" value="F:peptidase activity"/>
    <property type="evidence" value="ECO:0007669"/>
    <property type="project" value="UniProtKB-KW"/>
</dbReference>
<dbReference type="AlphaFoldDB" id="A0A9X0WMY1"/>
<keyword evidence="1" id="KW-0378">Hydrolase</keyword>
<evidence type="ECO:0000313" key="4">
    <source>
        <dbReference type="Proteomes" id="UP001138780"/>
    </source>
</evidence>
<evidence type="ECO:0000313" key="2">
    <source>
        <dbReference type="EMBL" id="QUB39829.1"/>
    </source>
</evidence>
<keyword evidence="1" id="KW-0645">Protease</keyword>
<organism evidence="1 4">
    <name type="scientific">Streptococcus lactarius</name>
    <dbReference type="NCBI Taxonomy" id="684066"/>
    <lineage>
        <taxon>Bacteria</taxon>
        <taxon>Bacillati</taxon>
        <taxon>Bacillota</taxon>
        <taxon>Bacilli</taxon>
        <taxon>Lactobacillales</taxon>
        <taxon>Streptococcaceae</taxon>
        <taxon>Streptococcus</taxon>
    </lineage>
</organism>
<dbReference type="Proteomes" id="UP000676511">
    <property type="component" value="Chromosome"/>
</dbReference>
<sequence length="325" mass="37931">MANKVKKPKKLVSQLILEMKNNRGITFNYIDESVAANYLSNINNYLRTASYRKNYQKYQKGAKQGKYIQLDFSYLVEMSILDMHYRFLVQKMCSDIEHSMCVNLIHDVEKDVTTDGYDLVKQFLKKYPREIKKIQGTILSPHTGDLLKKYFTIKQTTKSRSVCYEITNYEDCPVWVLMELLSFGSIINFYLDYYTRKNSPHIQSQILNLVRSLRNAAAHNNCILYDLNPGTTVPPQAIIKFVKGIPGITTSSRRKRLSSRAILEFVALIYVYDQIVTGKVKKHRFKELDDLFNKRMKEKAGFFKNNQLINSTYTFLQKIVNDTIK</sequence>
<dbReference type="Proteomes" id="UP001138780">
    <property type="component" value="Unassembled WGS sequence"/>
</dbReference>
<reference evidence="2 3" key="2">
    <citation type="submission" date="2021-03" db="EMBL/GenBank/DDBJ databases">
        <title>Human Oral Microbial Genomes.</title>
        <authorList>
            <person name="Johnston C.D."/>
            <person name="Chen T."/>
            <person name="Dewhirst F.E."/>
        </authorList>
    </citation>
    <scope>NUCLEOTIDE SEQUENCE [LARGE SCALE GENOMIC DNA]</scope>
    <source>
        <strain evidence="2 3">CCUG 66490</strain>
    </source>
</reference>
<keyword evidence="3" id="KW-1185">Reference proteome</keyword>
<accession>A0A9X0WMY1</accession>
<proteinExistence type="predicted"/>
<gene>
    <name evidence="1" type="ORF">BTU61_00465</name>
    <name evidence="2" type="ORF">J4854_05155</name>
</gene>